<dbReference type="InterPro" id="IPR039657">
    <property type="entry name" value="Dimethylallyltransferase"/>
</dbReference>
<dbReference type="PANTHER" id="PTHR11088:SF60">
    <property type="entry name" value="TRNA DIMETHYLALLYLTRANSFERASE"/>
    <property type="match status" value="1"/>
</dbReference>
<evidence type="ECO:0000256" key="1">
    <source>
        <dbReference type="ARBA" id="ARBA00001946"/>
    </source>
</evidence>
<keyword evidence="6 10" id="KW-0547">Nucleotide-binding</keyword>
<sequence length="320" mass="37483">MNRPIVVSIIGPTAVGKTKLGIELSKRINGEVINADSMQFYKYFDIGSAKVTDEETEGIPHHLINHLEPTDDYSAANFKKDLKKLVDDLSERNKIPVVVGGTGFYVHSALYDFQFSDAKRDSEYVKESLDDIKENGVEPYYQKLKTVDPVQADKIHPHNIRRVVRALEVYDMTGKRMSEIEREQEETSPYQPMIIGLNMEREVLYDRINIRVDQMIENGLLQEVEEIYERFGSDIQPMQGIGYKEWVPYFEGEYPKERAIELIKRNTRRFAKRQLTYYRNKIPEVNWYMIDPNNYWSTFENIFEKIEGRIDSLSNTNNNR</sequence>
<dbReference type="Pfam" id="PF01715">
    <property type="entry name" value="IPPT"/>
    <property type="match status" value="1"/>
</dbReference>
<dbReference type="AlphaFoldDB" id="A0A4Y8ISL5"/>
<evidence type="ECO:0000256" key="13">
    <source>
        <dbReference type="RuleBase" id="RU003785"/>
    </source>
</evidence>
<feature type="region of interest" description="Interaction with substrate tRNA" evidence="10">
    <location>
        <begin position="36"/>
        <end position="39"/>
    </location>
</feature>
<feature type="binding site" evidence="10">
    <location>
        <begin position="13"/>
        <end position="18"/>
    </location>
    <ligand>
        <name>substrate</name>
    </ligand>
</feature>
<dbReference type="HAMAP" id="MF_00185">
    <property type="entry name" value="IPP_trans"/>
    <property type="match status" value="1"/>
</dbReference>
<comment type="subunit">
    <text evidence="10">Monomer.</text>
</comment>
<dbReference type="EC" id="2.5.1.75" evidence="10"/>
<feature type="binding site" evidence="10">
    <location>
        <begin position="11"/>
        <end position="18"/>
    </location>
    <ligand>
        <name>ATP</name>
        <dbReference type="ChEBI" id="CHEBI:30616"/>
    </ligand>
</feature>
<organism evidence="14 15">
    <name type="scientific">Filobacillus milosensis</name>
    <dbReference type="NCBI Taxonomy" id="94137"/>
    <lineage>
        <taxon>Bacteria</taxon>
        <taxon>Bacillati</taxon>
        <taxon>Bacillota</taxon>
        <taxon>Bacilli</taxon>
        <taxon>Bacillales</taxon>
        <taxon>Bacillaceae</taxon>
        <taxon>Filobacillus</taxon>
    </lineage>
</organism>
<dbReference type="Gene3D" id="1.10.20.140">
    <property type="match status" value="1"/>
</dbReference>
<comment type="caution">
    <text evidence="10">Lacks conserved residue(s) required for the propagation of feature annotation.</text>
</comment>
<reference evidence="14 15" key="1">
    <citation type="submission" date="2019-03" db="EMBL/GenBank/DDBJ databases">
        <authorList>
            <person name="He R.-H."/>
        </authorList>
    </citation>
    <scope>NUCLEOTIDE SEQUENCE [LARGE SCALE GENOMIC DNA]</scope>
    <source>
        <strain evidence="15">SH 714</strain>
    </source>
</reference>
<evidence type="ECO:0000256" key="12">
    <source>
        <dbReference type="RuleBase" id="RU003784"/>
    </source>
</evidence>
<comment type="similarity">
    <text evidence="3 10 13">Belongs to the IPP transferase family.</text>
</comment>
<feature type="site" description="Interaction with substrate tRNA" evidence="10">
    <location>
        <position position="102"/>
    </location>
</feature>
<comment type="catalytic activity">
    <reaction evidence="9 10 11">
        <text>adenosine(37) in tRNA + dimethylallyl diphosphate = N(6)-dimethylallyladenosine(37) in tRNA + diphosphate</text>
        <dbReference type="Rhea" id="RHEA:26482"/>
        <dbReference type="Rhea" id="RHEA-COMP:10162"/>
        <dbReference type="Rhea" id="RHEA-COMP:10375"/>
        <dbReference type="ChEBI" id="CHEBI:33019"/>
        <dbReference type="ChEBI" id="CHEBI:57623"/>
        <dbReference type="ChEBI" id="CHEBI:74411"/>
        <dbReference type="ChEBI" id="CHEBI:74415"/>
        <dbReference type="EC" id="2.5.1.75"/>
    </reaction>
</comment>
<dbReference type="NCBIfam" id="TIGR00174">
    <property type="entry name" value="miaA"/>
    <property type="match status" value="1"/>
</dbReference>
<proteinExistence type="inferred from homology"/>
<evidence type="ECO:0000256" key="8">
    <source>
        <dbReference type="ARBA" id="ARBA00022842"/>
    </source>
</evidence>
<accession>A0A4Y8ISL5</accession>
<dbReference type="Gene3D" id="3.40.50.300">
    <property type="entry name" value="P-loop containing nucleotide triphosphate hydrolases"/>
    <property type="match status" value="1"/>
</dbReference>
<dbReference type="GO" id="GO:0006400">
    <property type="term" value="P:tRNA modification"/>
    <property type="evidence" value="ECO:0007669"/>
    <property type="project" value="TreeGrafter"/>
</dbReference>
<evidence type="ECO:0000256" key="5">
    <source>
        <dbReference type="ARBA" id="ARBA00022694"/>
    </source>
</evidence>
<evidence type="ECO:0000256" key="10">
    <source>
        <dbReference type="HAMAP-Rule" id="MF_00185"/>
    </source>
</evidence>
<dbReference type="InterPro" id="IPR027417">
    <property type="entry name" value="P-loop_NTPase"/>
</dbReference>
<protein>
    <recommendedName>
        <fullName evidence="10">tRNA dimethylallyltransferase</fullName>
        <ecNumber evidence="10">2.5.1.75</ecNumber>
    </recommendedName>
    <alternativeName>
        <fullName evidence="10">Dimethylallyl diphosphate:tRNA dimethylallyltransferase</fullName>
        <shortName evidence="10">DMAPP:tRNA dimethylallyltransferase</shortName>
        <shortName evidence="10">DMATase</shortName>
    </alternativeName>
    <alternativeName>
        <fullName evidence="10">Isopentenyl-diphosphate:tRNA isopentenyltransferase</fullName>
        <shortName evidence="10">IPP transferase</shortName>
        <shortName evidence="10">IPPT</shortName>
        <shortName evidence="10">IPTase</shortName>
    </alternativeName>
</protein>
<evidence type="ECO:0000256" key="6">
    <source>
        <dbReference type="ARBA" id="ARBA00022741"/>
    </source>
</evidence>
<comment type="cofactor">
    <cofactor evidence="1 10">
        <name>Mg(2+)</name>
        <dbReference type="ChEBI" id="CHEBI:18420"/>
    </cofactor>
</comment>
<dbReference type="RefSeq" id="WP_134339204.1">
    <property type="nucleotide sequence ID" value="NZ_SOPW01000004.1"/>
</dbReference>
<comment type="function">
    <text evidence="2 10 12">Catalyzes the transfer of a dimethylallyl group onto the adenine at position 37 in tRNAs that read codons beginning with uridine, leading to the formation of N6-(dimethylallyl)adenosine (i(6)A).</text>
</comment>
<dbReference type="GO" id="GO:0005524">
    <property type="term" value="F:ATP binding"/>
    <property type="evidence" value="ECO:0007669"/>
    <property type="project" value="UniProtKB-UniRule"/>
</dbReference>
<evidence type="ECO:0000256" key="9">
    <source>
        <dbReference type="ARBA" id="ARBA00049563"/>
    </source>
</evidence>
<keyword evidence="5 10" id="KW-0819">tRNA processing</keyword>
<keyword evidence="8 10" id="KW-0460">Magnesium</keyword>
<evidence type="ECO:0000313" key="14">
    <source>
        <dbReference type="EMBL" id="TFB23130.1"/>
    </source>
</evidence>
<keyword evidence="15" id="KW-1185">Reference proteome</keyword>
<dbReference type="EMBL" id="SOPW01000004">
    <property type="protein sequence ID" value="TFB23130.1"/>
    <property type="molecule type" value="Genomic_DNA"/>
</dbReference>
<dbReference type="GO" id="GO:0052381">
    <property type="term" value="F:tRNA dimethylallyltransferase activity"/>
    <property type="evidence" value="ECO:0007669"/>
    <property type="project" value="UniProtKB-UniRule"/>
</dbReference>
<comment type="caution">
    <text evidence="14">The sequence shown here is derived from an EMBL/GenBank/DDBJ whole genome shotgun (WGS) entry which is preliminary data.</text>
</comment>
<evidence type="ECO:0000256" key="3">
    <source>
        <dbReference type="ARBA" id="ARBA00005842"/>
    </source>
</evidence>
<evidence type="ECO:0000313" key="15">
    <source>
        <dbReference type="Proteomes" id="UP000297975"/>
    </source>
</evidence>
<dbReference type="SUPFAM" id="SSF52540">
    <property type="entry name" value="P-loop containing nucleoside triphosphate hydrolases"/>
    <property type="match status" value="2"/>
</dbReference>
<dbReference type="Proteomes" id="UP000297975">
    <property type="component" value="Unassembled WGS sequence"/>
</dbReference>
<keyword evidence="4 10" id="KW-0808">Transferase</keyword>
<dbReference type="InterPro" id="IPR018022">
    <property type="entry name" value="IPT"/>
</dbReference>
<evidence type="ECO:0000256" key="7">
    <source>
        <dbReference type="ARBA" id="ARBA00022840"/>
    </source>
</evidence>
<evidence type="ECO:0000256" key="4">
    <source>
        <dbReference type="ARBA" id="ARBA00022679"/>
    </source>
</evidence>
<evidence type="ECO:0000256" key="2">
    <source>
        <dbReference type="ARBA" id="ARBA00003213"/>
    </source>
</evidence>
<evidence type="ECO:0000256" key="11">
    <source>
        <dbReference type="RuleBase" id="RU003783"/>
    </source>
</evidence>
<gene>
    <name evidence="10 14" type="primary">miaA</name>
    <name evidence="14" type="ORF">E3U55_04760</name>
</gene>
<keyword evidence="7 10" id="KW-0067">ATP-binding</keyword>
<name>A0A4Y8ISL5_9BACI</name>
<dbReference type="PANTHER" id="PTHR11088">
    <property type="entry name" value="TRNA DIMETHYLALLYLTRANSFERASE"/>
    <property type="match status" value="1"/>
</dbReference>
<dbReference type="OrthoDB" id="9776390at2"/>